<feature type="coiled-coil region" evidence="1">
    <location>
        <begin position="19"/>
        <end position="77"/>
    </location>
</feature>
<dbReference type="EMBL" id="JASJQH010001516">
    <property type="protein sequence ID" value="KAK9761181.1"/>
    <property type="molecule type" value="Genomic_DNA"/>
</dbReference>
<reference evidence="3 4" key="1">
    <citation type="submission" date="2023-04" db="EMBL/GenBank/DDBJ databases">
        <title>Genome of Basidiobolus ranarum AG-B5.</title>
        <authorList>
            <person name="Stajich J.E."/>
            <person name="Carter-House D."/>
            <person name="Gryganskyi A."/>
        </authorList>
    </citation>
    <scope>NUCLEOTIDE SEQUENCE [LARGE SCALE GENOMIC DNA]</scope>
    <source>
        <strain evidence="3 4">AG-B5</strain>
    </source>
</reference>
<accession>A0ABR2WI46</accession>
<sequence length="700" mass="79645">MLEIVKNTDAISREIFVRVDKVDRDIKNLDDVIRQLAQEQHEVNVKVSKLLNLPQDVEEVKQRLVSLSNLTNKLINQQFQLYEVTVKGIQQTNKNPAPNRGYDQNLRNRLSELFQLMQQLTIQQSSLMKVENKNSRNHSQEIASLASKVYKVEQTITRLLQEQQVLLGTTYRNNMGGFRNLDNKFNLLNEAVKQLVNQQQKIMKLAGLGRLVMEQSKDIRGVKDNLATLADVVNQLVNQQRDLLVRTKYEKEYITNDDLDKKFNELKDTVLNIVMQQRIIVERNVKQRERNGYSQPNGGDETISLKLEDRVGQLTDLMRQLILQQKETILHISRKDSTNYGDIVGKINSRILRLNELTKELFVEQTSVIQRGLNSLSKQQSTGFRKLDIRLDNLGGALKKLSNRDNGALDRRIQALSQQQSNDTNKLNIRLSQISKMLERVVNRPSTEDNKGLGEIRTKLNRLEGAITRILGKLDKGGNLHLSQEQIEELKRVSLRLPDLNQSVEKLALVEEVEDPVYIQELVDVEQSLDEYGKSVVGISGSLGKLNSNSVEKNIEELDVLDINADSFFGDDNFDINENGNDILRADSSAFGGGTIITRRRIGIRRNGNKQRSRTNSQSNVIYAGGGGSSRKAINRQLASYGRTMKAPLKPIGISDSTAYDSPINFQKSQGPSALHEGYEYRQGYWYPKNDQFEEVTETQ</sequence>
<evidence type="ECO:0000313" key="4">
    <source>
        <dbReference type="Proteomes" id="UP001479436"/>
    </source>
</evidence>
<evidence type="ECO:0000313" key="3">
    <source>
        <dbReference type="EMBL" id="KAK9761181.1"/>
    </source>
</evidence>
<organism evidence="3 4">
    <name type="scientific">Basidiobolus ranarum</name>
    <dbReference type="NCBI Taxonomy" id="34480"/>
    <lineage>
        <taxon>Eukaryota</taxon>
        <taxon>Fungi</taxon>
        <taxon>Fungi incertae sedis</taxon>
        <taxon>Zoopagomycota</taxon>
        <taxon>Entomophthoromycotina</taxon>
        <taxon>Basidiobolomycetes</taxon>
        <taxon>Basidiobolales</taxon>
        <taxon>Basidiobolaceae</taxon>
        <taxon>Basidiobolus</taxon>
    </lineage>
</organism>
<proteinExistence type="predicted"/>
<evidence type="ECO:0000256" key="1">
    <source>
        <dbReference type="SAM" id="Coils"/>
    </source>
</evidence>
<keyword evidence="1" id="KW-0175">Coiled coil</keyword>
<evidence type="ECO:0000256" key="2">
    <source>
        <dbReference type="SAM" id="MobiDB-lite"/>
    </source>
</evidence>
<name>A0ABR2WI46_9FUNG</name>
<dbReference type="Proteomes" id="UP001479436">
    <property type="component" value="Unassembled WGS sequence"/>
</dbReference>
<keyword evidence="4" id="KW-1185">Reference proteome</keyword>
<comment type="caution">
    <text evidence="3">The sequence shown here is derived from an EMBL/GenBank/DDBJ whole genome shotgun (WGS) entry which is preliminary data.</text>
</comment>
<gene>
    <name evidence="3" type="ORF">K7432_014096</name>
</gene>
<feature type="region of interest" description="Disordered" evidence="2">
    <location>
        <begin position="607"/>
        <end position="628"/>
    </location>
</feature>
<protein>
    <submittedName>
        <fullName evidence="3">Uncharacterized protein</fullName>
    </submittedName>
</protein>